<dbReference type="Proteomes" id="UP000301309">
    <property type="component" value="Unassembled WGS sequence"/>
</dbReference>
<sequence>MRDKSAPVGVAGSEEAPSGCTGRGLCPVGAALTGSLRRADRVDARKVMSKVTRPPEVVAGAAARRRGPARGGARLAVDALTGAAGRVRATARAPDIPFAVAEDEPPFASLSDSPPHRP</sequence>
<evidence type="ECO:0000313" key="3">
    <source>
        <dbReference type="Proteomes" id="UP000301309"/>
    </source>
</evidence>
<feature type="region of interest" description="Disordered" evidence="1">
    <location>
        <begin position="97"/>
        <end position="118"/>
    </location>
</feature>
<proteinExistence type="predicted"/>
<protein>
    <submittedName>
        <fullName evidence="2">Uncharacterized protein</fullName>
    </submittedName>
</protein>
<evidence type="ECO:0000313" key="2">
    <source>
        <dbReference type="EMBL" id="GDY55353.1"/>
    </source>
</evidence>
<name>A0A4D4LB89_STRVO</name>
<reference evidence="2 3" key="1">
    <citation type="journal article" date="2020" name="Int. J. Syst. Evol. Microbiol.">
        <title>Reclassification of Streptomyces castelarensis and Streptomyces sporoclivatus as later heterotypic synonyms of Streptomyces antimycoticus.</title>
        <authorList>
            <person name="Komaki H."/>
            <person name="Tamura T."/>
        </authorList>
    </citation>
    <scope>NUCLEOTIDE SEQUENCE [LARGE SCALE GENOMIC DNA]</scope>
    <source>
        <strain evidence="2 3">NBRC 13459</strain>
    </source>
</reference>
<organism evidence="2 3">
    <name type="scientific">Streptomyces violaceusniger</name>
    <dbReference type="NCBI Taxonomy" id="68280"/>
    <lineage>
        <taxon>Bacteria</taxon>
        <taxon>Bacillati</taxon>
        <taxon>Actinomycetota</taxon>
        <taxon>Actinomycetes</taxon>
        <taxon>Kitasatosporales</taxon>
        <taxon>Streptomycetaceae</taxon>
        <taxon>Streptomyces</taxon>
        <taxon>Streptomyces violaceusniger group</taxon>
    </lineage>
</organism>
<dbReference type="EMBL" id="BJHW01000001">
    <property type="protein sequence ID" value="GDY55353.1"/>
    <property type="molecule type" value="Genomic_DNA"/>
</dbReference>
<accession>A0A4D4LB89</accession>
<comment type="caution">
    <text evidence="2">The sequence shown here is derived from an EMBL/GenBank/DDBJ whole genome shotgun (WGS) entry which is preliminary data.</text>
</comment>
<keyword evidence="3" id="KW-1185">Reference proteome</keyword>
<evidence type="ECO:0000256" key="1">
    <source>
        <dbReference type="SAM" id="MobiDB-lite"/>
    </source>
</evidence>
<gene>
    <name evidence="2" type="ORF">SVIO_059760</name>
</gene>
<feature type="region of interest" description="Disordered" evidence="1">
    <location>
        <begin position="1"/>
        <end position="24"/>
    </location>
</feature>
<dbReference type="AlphaFoldDB" id="A0A4D4LB89"/>